<dbReference type="InterPro" id="IPR003439">
    <property type="entry name" value="ABC_transporter-like_ATP-bd"/>
</dbReference>
<dbReference type="Proteomes" id="UP000271003">
    <property type="component" value="Chromosome"/>
</dbReference>
<evidence type="ECO:0000256" key="2">
    <source>
        <dbReference type="ARBA" id="ARBA00022448"/>
    </source>
</evidence>
<evidence type="ECO:0000256" key="3">
    <source>
        <dbReference type="ARBA" id="ARBA00022475"/>
    </source>
</evidence>
<accession>A0A2Z6IBF9</accession>
<dbReference type="Pfam" id="PF00571">
    <property type="entry name" value="CBS"/>
    <property type="match status" value="1"/>
</dbReference>
<dbReference type="SUPFAM" id="SSF52540">
    <property type="entry name" value="P-loop containing nucleoside triphosphate hydrolases"/>
    <property type="match status" value="1"/>
</dbReference>
<dbReference type="KEGG" id="sutt:SUTMEG_17760"/>
<dbReference type="Gene3D" id="3.10.580.10">
    <property type="entry name" value="CBS-domain"/>
    <property type="match status" value="1"/>
</dbReference>
<feature type="domain" description="CBS" evidence="8">
    <location>
        <begin position="268"/>
        <end position="325"/>
    </location>
</feature>
<dbReference type="RefSeq" id="WP_123957692.1">
    <property type="nucleotide sequence ID" value="NZ_AP018786.1"/>
</dbReference>
<dbReference type="GO" id="GO:0016887">
    <property type="term" value="F:ATP hydrolysis activity"/>
    <property type="evidence" value="ECO:0007669"/>
    <property type="project" value="InterPro"/>
</dbReference>
<keyword evidence="3" id="KW-1003">Cell membrane</keyword>
<dbReference type="GO" id="GO:0005524">
    <property type="term" value="F:ATP binding"/>
    <property type="evidence" value="ECO:0007669"/>
    <property type="project" value="UniProtKB-KW"/>
</dbReference>
<sequence>MTGLQQGRGIGLISVDMIEFRNVTLAYRDRPVLRGIDLTVPDRELCALIGASGSGKTTLLKLVNRLHAPDSGEVLVDGRPVTEFPLARLPGFIGYVVQEGGLFPHLSASENIRLALELAGKTEALERRIDEMLELVGLDPAIHRDAYPAELSGGQRQRVGIARAFAPEPPIVLMDEPFSALDPVTRTSLQDAVVRLKEAFGKTVLFVTHDMDEAIRMADRICVLENGRIVQNAAPEEILKHPATAGVRRFIGKEKLWQNPDLIRAEELTAAECPTIRPDRSVREALRTMKAFETETLFVVSDEERLLGRVTAKDLRARFFLPTSIARSVRPVEAVVERSTTFEAMVERELYRSDAPIAVVDADEKLLGSIEHATFLAMMSRSVLPKGAAQSGEAA</sequence>
<dbReference type="SMART" id="SM00382">
    <property type="entry name" value="AAA"/>
    <property type="match status" value="1"/>
</dbReference>
<dbReference type="InterPro" id="IPR017871">
    <property type="entry name" value="ABC_transporter-like_CS"/>
</dbReference>
<dbReference type="GO" id="GO:0015697">
    <property type="term" value="P:quaternary ammonium group transport"/>
    <property type="evidence" value="ECO:0007669"/>
    <property type="project" value="UniProtKB-ARBA"/>
</dbReference>
<evidence type="ECO:0000256" key="4">
    <source>
        <dbReference type="ARBA" id="ARBA00022741"/>
    </source>
</evidence>
<dbReference type="Pfam" id="PF00005">
    <property type="entry name" value="ABC_tran"/>
    <property type="match status" value="1"/>
</dbReference>
<evidence type="ECO:0000256" key="1">
    <source>
        <dbReference type="ARBA" id="ARBA00005417"/>
    </source>
</evidence>
<dbReference type="PANTHER" id="PTHR43117:SF4">
    <property type="entry name" value="OSMOPROTECTANT IMPORT ATP-BINDING PROTEIN OSMV"/>
    <property type="match status" value="1"/>
</dbReference>
<dbReference type="SUPFAM" id="SSF54631">
    <property type="entry name" value="CBS-domain pair"/>
    <property type="match status" value="1"/>
</dbReference>
<evidence type="ECO:0000259" key="7">
    <source>
        <dbReference type="PROSITE" id="PS50893"/>
    </source>
</evidence>
<dbReference type="PROSITE" id="PS50893">
    <property type="entry name" value="ABC_TRANSPORTER_2"/>
    <property type="match status" value="1"/>
</dbReference>
<dbReference type="OrthoDB" id="9802264at2"/>
<dbReference type="InterPro" id="IPR027417">
    <property type="entry name" value="P-loop_NTPase"/>
</dbReference>
<evidence type="ECO:0000256" key="5">
    <source>
        <dbReference type="ARBA" id="ARBA00022840"/>
    </source>
</evidence>
<dbReference type="AlphaFoldDB" id="A0A2Z6IBF9"/>
<keyword evidence="3" id="KW-0472">Membrane</keyword>
<evidence type="ECO:0000313" key="9">
    <source>
        <dbReference type="EMBL" id="BBF23885.1"/>
    </source>
</evidence>
<organism evidence="9 10">
    <name type="scientific">Sutterella megalosphaeroides</name>
    <dbReference type="NCBI Taxonomy" id="2494234"/>
    <lineage>
        <taxon>Bacteria</taxon>
        <taxon>Pseudomonadati</taxon>
        <taxon>Pseudomonadota</taxon>
        <taxon>Betaproteobacteria</taxon>
        <taxon>Burkholderiales</taxon>
        <taxon>Sutterellaceae</taxon>
        <taxon>Sutterella</taxon>
    </lineage>
</organism>
<reference evidence="9 10" key="1">
    <citation type="journal article" date="2018" name="Int. J. Syst. Evol. Microbiol.">
        <title>Mesosutterella multiformis gen. nov., sp. nov., a member of the family Sutterellaceae and Sutterella megalosphaeroides sp. nov., isolated from human faeces.</title>
        <authorList>
            <person name="Sakamoto M."/>
            <person name="Ikeyama N."/>
            <person name="Kunihiro T."/>
            <person name="Iino T."/>
            <person name="Yuki M."/>
            <person name="Ohkuma M."/>
        </authorList>
    </citation>
    <scope>NUCLEOTIDE SEQUENCE [LARGE SCALE GENOMIC DNA]</scope>
    <source>
        <strain evidence="9 10">6FBBBH3</strain>
    </source>
</reference>
<dbReference type="Gene3D" id="3.40.50.300">
    <property type="entry name" value="P-loop containing nucleotide triphosphate hydrolases"/>
    <property type="match status" value="1"/>
</dbReference>
<dbReference type="FunFam" id="3.40.50.300:FF:000425">
    <property type="entry name" value="Probable ABC transporter, ATP-binding subunit"/>
    <property type="match status" value="1"/>
</dbReference>
<dbReference type="InterPro" id="IPR046342">
    <property type="entry name" value="CBS_dom_sf"/>
</dbReference>
<comment type="similarity">
    <text evidence="1">Belongs to the ABC transporter superfamily.</text>
</comment>
<dbReference type="EMBL" id="AP018786">
    <property type="protein sequence ID" value="BBF23885.1"/>
    <property type="molecule type" value="Genomic_DNA"/>
</dbReference>
<keyword evidence="5 9" id="KW-0067">ATP-binding</keyword>
<dbReference type="InterPro" id="IPR003593">
    <property type="entry name" value="AAA+_ATPase"/>
</dbReference>
<name>A0A2Z6IBF9_9BURK</name>
<dbReference type="PROSITE" id="PS51371">
    <property type="entry name" value="CBS"/>
    <property type="match status" value="1"/>
</dbReference>
<keyword evidence="6" id="KW-0129">CBS domain</keyword>
<dbReference type="PROSITE" id="PS00211">
    <property type="entry name" value="ABC_TRANSPORTER_1"/>
    <property type="match status" value="1"/>
</dbReference>
<protein>
    <submittedName>
        <fullName evidence="9">Proline/glycine betaine ABC transporter ATP-binding protein</fullName>
    </submittedName>
</protein>
<evidence type="ECO:0000313" key="10">
    <source>
        <dbReference type="Proteomes" id="UP000271003"/>
    </source>
</evidence>
<evidence type="ECO:0000256" key="6">
    <source>
        <dbReference type="PROSITE-ProRule" id="PRU00703"/>
    </source>
</evidence>
<keyword evidence="2" id="KW-0813">Transport</keyword>
<gene>
    <name evidence="9" type="primary">opuBA</name>
    <name evidence="9" type="ORF">SUTMEG_17760</name>
</gene>
<feature type="domain" description="ABC transporter" evidence="7">
    <location>
        <begin position="18"/>
        <end position="251"/>
    </location>
</feature>
<keyword evidence="10" id="KW-1185">Reference proteome</keyword>
<evidence type="ECO:0000259" key="8">
    <source>
        <dbReference type="PROSITE" id="PS51371"/>
    </source>
</evidence>
<keyword evidence="4" id="KW-0547">Nucleotide-binding</keyword>
<dbReference type="InterPro" id="IPR000644">
    <property type="entry name" value="CBS_dom"/>
</dbReference>
<dbReference type="PANTHER" id="PTHR43117">
    <property type="entry name" value="OSMOPROTECTANT IMPORT ATP-BINDING PROTEIN OSMV"/>
    <property type="match status" value="1"/>
</dbReference>
<proteinExistence type="inferred from homology"/>